<protein>
    <recommendedName>
        <fullName evidence="1">Post-SET domain-containing protein</fullName>
    </recommendedName>
</protein>
<accession>A0A0F9SCJ8</accession>
<name>A0A0F9SCJ8_9ZZZZ</name>
<gene>
    <name evidence="2" type="ORF">LCGC14_0488810</name>
</gene>
<organism evidence="2">
    <name type="scientific">marine sediment metagenome</name>
    <dbReference type="NCBI Taxonomy" id="412755"/>
    <lineage>
        <taxon>unclassified sequences</taxon>
        <taxon>metagenomes</taxon>
        <taxon>ecological metagenomes</taxon>
    </lineage>
</organism>
<comment type="caution">
    <text evidence="2">The sequence shown here is derived from an EMBL/GenBank/DDBJ whole genome shotgun (WGS) entry which is preliminary data.</text>
</comment>
<dbReference type="PROSITE" id="PS50868">
    <property type="entry name" value="POST_SET"/>
    <property type="match status" value="1"/>
</dbReference>
<dbReference type="EMBL" id="LAZR01000545">
    <property type="protein sequence ID" value="KKN64749.1"/>
    <property type="molecule type" value="Genomic_DNA"/>
</dbReference>
<feature type="domain" description="Post-SET" evidence="1">
    <location>
        <begin position="26"/>
        <end position="42"/>
    </location>
</feature>
<proteinExistence type="predicted"/>
<evidence type="ECO:0000259" key="1">
    <source>
        <dbReference type="PROSITE" id="PS50868"/>
    </source>
</evidence>
<evidence type="ECO:0000313" key="2">
    <source>
        <dbReference type="EMBL" id="KKN64749.1"/>
    </source>
</evidence>
<dbReference type="AlphaFoldDB" id="A0A0F9SCJ8"/>
<sequence>MHKKYFETMYCKRSNITKSSYNRWRVTLPCACGYDGCRGWAAVSRNEDMIKDHMELYAPKEEK</sequence>
<dbReference type="InterPro" id="IPR003616">
    <property type="entry name" value="Post-SET_dom"/>
</dbReference>
<reference evidence="2" key="1">
    <citation type="journal article" date="2015" name="Nature">
        <title>Complex archaea that bridge the gap between prokaryotes and eukaryotes.</title>
        <authorList>
            <person name="Spang A."/>
            <person name="Saw J.H."/>
            <person name="Jorgensen S.L."/>
            <person name="Zaremba-Niedzwiedzka K."/>
            <person name="Martijn J."/>
            <person name="Lind A.E."/>
            <person name="van Eijk R."/>
            <person name="Schleper C."/>
            <person name="Guy L."/>
            <person name="Ettema T.J."/>
        </authorList>
    </citation>
    <scope>NUCLEOTIDE SEQUENCE</scope>
</reference>